<gene>
    <name evidence="1" type="ORF">QJS35_10325</name>
</gene>
<evidence type="ECO:0000313" key="2">
    <source>
        <dbReference type="Proteomes" id="UP001493487"/>
    </source>
</evidence>
<proteinExistence type="predicted"/>
<comment type="caution">
    <text evidence="1">The sequence shown here is derived from an EMBL/GenBank/DDBJ whole genome shotgun (WGS) entry which is preliminary data.</text>
</comment>
<dbReference type="InterPro" id="IPR053161">
    <property type="entry name" value="Ulvan_degrading_GH"/>
</dbReference>
<accession>A0ABV1KSP1</accession>
<name>A0ABV1KSP1_9BACL</name>
<keyword evidence="2" id="KW-1185">Reference proteome</keyword>
<protein>
    <submittedName>
        <fullName evidence="1">Glycosyl hydrolase</fullName>
    </submittedName>
</protein>
<keyword evidence="1" id="KW-0378">Hydrolase</keyword>
<dbReference type="GO" id="GO:0016787">
    <property type="term" value="F:hydrolase activity"/>
    <property type="evidence" value="ECO:0007669"/>
    <property type="project" value="UniProtKB-KW"/>
</dbReference>
<dbReference type="Gene3D" id="2.60.120.260">
    <property type="entry name" value="Galactose-binding domain-like"/>
    <property type="match status" value="1"/>
</dbReference>
<dbReference type="Proteomes" id="UP001493487">
    <property type="component" value="Unassembled WGS sequence"/>
</dbReference>
<dbReference type="RefSeq" id="WP_232185506.1">
    <property type="nucleotide sequence ID" value="NZ_JAIOAP010000005.1"/>
</dbReference>
<dbReference type="Pfam" id="PF17132">
    <property type="entry name" value="Glyco_hydro_106"/>
    <property type="match status" value="1"/>
</dbReference>
<organism evidence="1 2">
    <name type="scientific">Cohnella silvisoli</name>
    <dbReference type="NCBI Taxonomy" id="2873699"/>
    <lineage>
        <taxon>Bacteria</taxon>
        <taxon>Bacillati</taxon>
        <taxon>Bacillota</taxon>
        <taxon>Bacilli</taxon>
        <taxon>Bacillales</taxon>
        <taxon>Paenibacillaceae</taxon>
        <taxon>Cohnella</taxon>
    </lineage>
</organism>
<reference evidence="1 2" key="1">
    <citation type="journal article" date="2023" name="Genome Announc.">
        <title>Pan-Genome Analyses of the Genus Cohnella and Proposal of the Novel Species Cohnella silvisoli sp. nov., Isolated from Forest Soil.</title>
        <authorList>
            <person name="Wang C."/>
            <person name="Mao L."/>
            <person name="Bao G."/>
            <person name="Zhu H."/>
        </authorList>
    </citation>
    <scope>NUCLEOTIDE SEQUENCE [LARGE SCALE GENOMIC DNA]</scope>
    <source>
        <strain evidence="1 2">NL03-T5-1</strain>
    </source>
</reference>
<dbReference type="EMBL" id="JASKHM010000005">
    <property type="protein sequence ID" value="MEQ4482792.1"/>
    <property type="molecule type" value="Genomic_DNA"/>
</dbReference>
<evidence type="ECO:0000313" key="1">
    <source>
        <dbReference type="EMBL" id="MEQ4482792.1"/>
    </source>
</evidence>
<dbReference type="PANTHER" id="PTHR36848:SF2">
    <property type="entry name" value="SECRETED PROTEIN"/>
    <property type="match status" value="1"/>
</dbReference>
<dbReference type="SUPFAM" id="SSF49785">
    <property type="entry name" value="Galactose-binding domain-like"/>
    <property type="match status" value="1"/>
</dbReference>
<sequence length="1069" mass="120271">MNEWKDRFADPPALYRPAPLWVWNDDMTEEQIRDQLGRMKARGFGGAFVHPRPGLVTAYLSEAWFELWGKALEAADKLDLKLYLYDENSYPSGFAGGHVPSRMPDGLAGALTARLVETGECGHLRWESALSGAQGRLLSAYAVEGGNGSASSLRLKTEVTKRPPSEWPSFGNRFLLLEWRIPETSAWLGGFAYPDLLRPEAARHFLETTHEAYRARFGDRFGERIPALFTDEPCLVHGHFPDAQPLPFSYWFASQFEQRNGYSLIEHLPCLFADAAAGDGKAIDPLKVRYDYYDTLRELWANNWVKPISDWCELHGLAFTGHYLEHNWPYPWGRSSPSVMSFYEYMHWPGIDMLLTSLLKENGRDPHLLVTIREAHSAANQLGRKRVLCEAYGAGGWDSTFEDFRRIGDWLYVHGINFLNPHLTLSSIAGARKRDYPQSFDWRQPWWEPYGKLNDYFARLSVALGEGETRNRILVLNPTTSFYMKTPDLAEPGLEPNHAEPLSSDVAILQLLSERQWDFDLGDEFIAERHGRTEGASFVIGQGKYEVVVIPAAMENVRESTMQLLGEYLSQGGKVLALGSPTRIEGNVAEERLEQLKAHEGWMTVENAEALERTLHSFLSQRLTIASMGTDEDFTGWSERSALAHLRREQTDGSVIWFVVNSGPKAFQGNLRLKGEALERLNPWTGAAEPAVYRHSGDGTLEMHITLEASGSLLLRSGRASDKMIPPLAFLPGERSEEEDNGQTLVMPAISPTIVPEESNVWPLAYCDLKIGSETHKDIHVLFAASKVFEFHGFEANPWDNAIQYRSRLTERDKEFGELSGFEVSYRFFISEGSIPSRLGLLVERGDAYQILVNGAPLNNGGEKSRLDDHFREYNIVSLVREGDNVVTLRVSPFSVLLEVEAVVLLGDFAVSDRGNRWEMERAKPLRTGSWGRQGYPFYGGAVVYSRSVELPDTIREAQLVLGDWNGTVASIAVNGKYAGLLGVDGSVSIDLMPHVLPGKENFIEVRVCGSFKNLLGPHHHPDRPRKVGWSYLWQSFPIQGSPKPKEYDLIAYGLMSDYRIVVRTENGE</sequence>
<dbReference type="InterPro" id="IPR008979">
    <property type="entry name" value="Galactose-bd-like_sf"/>
</dbReference>
<dbReference type="PANTHER" id="PTHR36848">
    <property type="entry name" value="DNA-BINDING PROTEIN (PUTATIVE SECRETED PROTEIN)-RELATED"/>
    <property type="match status" value="1"/>
</dbReference>